<protein>
    <submittedName>
        <fullName evidence="6">Lytic transglycosylase, catalytic</fullName>
    </submittedName>
</protein>
<dbReference type="InterPro" id="IPR008258">
    <property type="entry name" value="Transglycosylase_SLT_dom_1"/>
</dbReference>
<dbReference type="eggNOG" id="COG0741">
    <property type="taxonomic scope" value="Bacteria"/>
</dbReference>
<evidence type="ECO:0000256" key="2">
    <source>
        <dbReference type="ARBA" id="ARBA00009387"/>
    </source>
</evidence>
<dbReference type="AlphaFoldDB" id="A0A031JZR4"/>
<dbReference type="EMBL" id="JFYZ01000008">
    <property type="protein sequence ID" value="EZP82470.1"/>
    <property type="molecule type" value="Genomic_DNA"/>
</dbReference>
<dbReference type="CDD" id="cd00254">
    <property type="entry name" value="LT-like"/>
    <property type="match status" value="1"/>
</dbReference>
<organism evidence="6 7">
    <name type="scientific">Novosphingobium resinovorum</name>
    <dbReference type="NCBI Taxonomy" id="158500"/>
    <lineage>
        <taxon>Bacteria</taxon>
        <taxon>Pseudomonadati</taxon>
        <taxon>Pseudomonadota</taxon>
        <taxon>Alphaproteobacteria</taxon>
        <taxon>Sphingomonadales</taxon>
        <taxon>Sphingomonadaceae</taxon>
        <taxon>Novosphingobium</taxon>
    </lineage>
</organism>
<dbReference type="SUPFAM" id="SSF53955">
    <property type="entry name" value="Lysozyme-like"/>
    <property type="match status" value="1"/>
</dbReference>
<dbReference type="Pfam" id="PF01464">
    <property type="entry name" value="SLT"/>
    <property type="match status" value="1"/>
</dbReference>
<accession>A0A031JZR4</accession>
<keyword evidence="4" id="KW-0732">Signal</keyword>
<dbReference type="PATRIC" id="fig|158500.4.peg.2004"/>
<dbReference type="RefSeq" id="WP_036525454.1">
    <property type="nucleotide sequence ID" value="NZ_JFYZ01000008.1"/>
</dbReference>
<evidence type="ECO:0000313" key="7">
    <source>
        <dbReference type="Proteomes" id="UP000024329"/>
    </source>
</evidence>
<dbReference type="Gene3D" id="1.10.530.10">
    <property type="match status" value="1"/>
</dbReference>
<evidence type="ECO:0000256" key="3">
    <source>
        <dbReference type="SAM" id="MobiDB-lite"/>
    </source>
</evidence>
<proteinExistence type="inferred from homology"/>
<feature type="chain" id="PRO_5001551980" evidence="4">
    <location>
        <begin position="35"/>
        <end position="245"/>
    </location>
</feature>
<evidence type="ECO:0000256" key="1">
    <source>
        <dbReference type="ARBA" id="ARBA00007734"/>
    </source>
</evidence>
<dbReference type="PANTHER" id="PTHR37423">
    <property type="entry name" value="SOLUBLE LYTIC MUREIN TRANSGLYCOSYLASE-RELATED"/>
    <property type="match status" value="1"/>
</dbReference>
<comment type="similarity">
    <text evidence="1">Belongs to the transglycosylase Slt family.</text>
</comment>
<evidence type="ECO:0000259" key="5">
    <source>
        <dbReference type="Pfam" id="PF01464"/>
    </source>
</evidence>
<feature type="signal peptide" evidence="4">
    <location>
        <begin position="1"/>
        <end position="34"/>
    </location>
</feature>
<dbReference type="InterPro" id="IPR023346">
    <property type="entry name" value="Lysozyme-like_dom_sf"/>
</dbReference>
<sequence length="245" mass="25595">MRRSPRRRTLPIALSLLIASSAATVTSVTSSAFAAPPPATTVHPYAAHVGEAAARFGLSEDLIWAVMRAESGGNPRALSRAGAMGLMQIMPGTWADLTARHRLGTDPFDVRANVLAGAAYLRAMFDRYGDLTSTLAAYNAGPRRVDGWRAGTRSLPAETVAYVARIAPALGVASVPSSARTATALPDWRGATLFMARDDGVSERTADAPDIPPTRIAMPAPAPRPAASPTGSNPLFVPLSGPVSR</sequence>
<gene>
    <name evidence="6" type="ORF">BV97_01967</name>
</gene>
<feature type="region of interest" description="Disordered" evidence="3">
    <location>
        <begin position="199"/>
        <end position="245"/>
    </location>
</feature>
<evidence type="ECO:0000256" key="4">
    <source>
        <dbReference type="SAM" id="SignalP"/>
    </source>
</evidence>
<dbReference type="Proteomes" id="UP000024329">
    <property type="component" value="Unassembled WGS sequence"/>
</dbReference>
<reference evidence="6 7" key="1">
    <citation type="submission" date="2014-03" db="EMBL/GenBank/DDBJ databases">
        <title>Whole genome sequence of Novosphingobium resinovorum KF1.</title>
        <authorList>
            <person name="Gan H.M."/>
            <person name="Gan H.Y."/>
            <person name="Chew T.H."/>
            <person name="Savka M.A."/>
        </authorList>
    </citation>
    <scope>NUCLEOTIDE SEQUENCE [LARGE SCALE GENOMIC DNA]</scope>
    <source>
        <strain evidence="6 7">KF1</strain>
    </source>
</reference>
<dbReference type="PANTHER" id="PTHR37423:SF2">
    <property type="entry name" value="MEMBRANE-BOUND LYTIC MUREIN TRANSGLYCOSYLASE C"/>
    <property type="match status" value="1"/>
</dbReference>
<comment type="similarity">
    <text evidence="2">Belongs to the virb1 family.</text>
</comment>
<evidence type="ECO:0000313" key="6">
    <source>
        <dbReference type="EMBL" id="EZP82470.1"/>
    </source>
</evidence>
<comment type="caution">
    <text evidence="6">The sequence shown here is derived from an EMBL/GenBank/DDBJ whole genome shotgun (WGS) entry which is preliminary data.</text>
</comment>
<name>A0A031JZR4_9SPHN</name>
<feature type="domain" description="Transglycosylase SLT" evidence="5">
    <location>
        <begin position="50"/>
        <end position="155"/>
    </location>
</feature>